<protein>
    <submittedName>
        <fullName evidence="2">Uncharacterized protein</fullName>
    </submittedName>
</protein>
<gene>
    <name evidence="2" type="ORF">MRATA1EN1_LOCUS26110</name>
</gene>
<dbReference type="Proteomes" id="UP001176941">
    <property type="component" value="Chromosome 6"/>
</dbReference>
<evidence type="ECO:0000313" key="3">
    <source>
        <dbReference type="Proteomes" id="UP001176941"/>
    </source>
</evidence>
<reference evidence="2" key="1">
    <citation type="submission" date="2023-04" db="EMBL/GenBank/DDBJ databases">
        <authorList>
            <consortium name="ELIXIR-Norway"/>
        </authorList>
    </citation>
    <scope>NUCLEOTIDE SEQUENCE [LARGE SCALE GENOMIC DNA]</scope>
</reference>
<feature type="chain" id="PRO_5046613951" evidence="1">
    <location>
        <begin position="18"/>
        <end position="87"/>
    </location>
</feature>
<evidence type="ECO:0000256" key="1">
    <source>
        <dbReference type="SAM" id="SignalP"/>
    </source>
</evidence>
<accession>A0ABN8ZUC3</accession>
<name>A0ABN8ZUC3_RANTA</name>
<dbReference type="EMBL" id="OX459942">
    <property type="protein sequence ID" value="CAI9177148.1"/>
    <property type="molecule type" value="Genomic_DNA"/>
</dbReference>
<keyword evidence="1" id="KW-0732">Signal</keyword>
<organism evidence="2 3">
    <name type="scientific">Rangifer tarandus platyrhynchus</name>
    <name type="common">Svalbard reindeer</name>
    <dbReference type="NCBI Taxonomy" id="3082113"/>
    <lineage>
        <taxon>Eukaryota</taxon>
        <taxon>Metazoa</taxon>
        <taxon>Chordata</taxon>
        <taxon>Craniata</taxon>
        <taxon>Vertebrata</taxon>
        <taxon>Euteleostomi</taxon>
        <taxon>Mammalia</taxon>
        <taxon>Eutheria</taxon>
        <taxon>Laurasiatheria</taxon>
        <taxon>Artiodactyla</taxon>
        <taxon>Ruminantia</taxon>
        <taxon>Pecora</taxon>
        <taxon>Cervidae</taxon>
        <taxon>Odocoileinae</taxon>
        <taxon>Rangifer</taxon>
    </lineage>
</organism>
<keyword evidence="3" id="KW-1185">Reference proteome</keyword>
<sequence length="87" mass="9171">MLHLLLLNHFLFTACLLQPPSSRAAASSPELPGWEPDCLDTLDGCSLGDDVDRTGHSVSCEPGSDVCAQPQLHLCATPALCPSLSVK</sequence>
<feature type="signal peptide" evidence="1">
    <location>
        <begin position="1"/>
        <end position="17"/>
    </location>
</feature>
<proteinExistence type="predicted"/>
<evidence type="ECO:0000313" key="2">
    <source>
        <dbReference type="EMBL" id="CAI9177148.1"/>
    </source>
</evidence>